<dbReference type="AlphaFoldDB" id="A0A2T6BL37"/>
<dbReference type="EMBL" id="QBKS01000001">
    <property type="protein sequence ID" value="PTX56762.1"/>
    <property type="molecule type" value="Genomic_DNA"/>
</dbReference>
<keyword evidence="3" id="KW-1185">Reference proteome</keyword>
<name>A0A2T6BL37_9RHOB</name>
<evidence type="ECO:0000313" key="3">
    <source>
        <dbReference type="Proteomes" id="UP000243978"/>
    </source>
</evidence>
<protein>
    <submittedName>
        <fullName evidence="2">Uncharacterized protein</fullName>
    </submittedName>
</protein>
<sequence length="103" mass="10785">MMKRFSLMAAAGLALLAAPALADESPAEIFGAQGAGAIASPAAMDKAMANFENESPAERTMRPEEFPTRGISIGDRQLAAALGVDAQDFTSAELSKMYIGKYD</sequence>
<feature type="chain" id="PRO_5015470713" evidence="1">
    <location>
        <begin position="23"/>
        <end position="103"/>
    </location>
</feature>
<organism evidence="2 3">
    <name type="scientific">Litoreibacter ponti</name>
    <dbReference type="NCBI Taxonomy" id="1510457"/>
    <lineage>
        <taxon>Bacteria</taxon>
        <taxon>Pseudomonadati</taxon>
        <taxon>Pseudomonadota</taxon>
        <taxon>Alphaproteobacteria</taxon>
        <taxon>Rhodobacterales</taxon>
        <taxon>Roseobacteraceae</taxon>
        <taxon>Litoreibacter</taxon>
    </lineage>
</organism>
<feature type="signal peptide" evidence="1">
    <location>
        <begin position="1"/>
        <end position="22"/>
    </location>
</feature>
<accession>A0A2T6BL37</accession>
<dbReference type="Proteomes" id="UP000243978">
    <property type="component" value="Unassembled WGS sequence"/>
</dbReference>
<keyword evidence="1" id="KW-0732">Signal</keyword>
<reference evidence="2 3" key="1">
    <citation type="submission" date="2018-04" db="EMBL/GenBank/DDBJ databases">
        <title>Genomic Encyclopedia of Archaeal and Bacterial Type Strains, Phase II (KMG-II): from individual species to whole genera.</title>
        <authorList>
            <person name="Goeker M."/>
        </authorList>
    </citation>
    <scope>NUCLEOTIDE SEQUENCE [LARGE SCALE GENOMIC DNA]</scope>
    <source>
        <strain evidence="2 3">DSM 100977</strain>
    </source>
</reference>
<evidence type="ECO:0000313" key="2">
    <source>
        <dbReference type="EMBL" id="PTX56762.1"/>
    </source>
</evidence>
<evidence type="ECO:0000256" key="1">
    <source>
        <dbReference type="SAM" id="SignalP"/>
    </source>
</evidence>
<comment type="caution">
    <text evidence="2">The sequence shown here is derived from an EMBL/GenBank/DDBJ whole genome shotgun (WGS) entry which is preliminary data.</text>
</comment>
<proteinExistence type="predicted"/>
<gene>
    <name evidence="2" type="ORF">C8N43_1424</name>
</gene>